<sequence>MSEAIKGALALDEIKALNEEQATEELARLAYVIAEADKAYHGEDAPDMSDADYDALRKSNTAIEALFPHLRRDDSPTLRVGAAPSEKFAKITHAVPMLSLDNAFDGDDVREFVDRMRRYLGMPSSQIICLTAEPKIDGLSASLRYENGVLVYGATRGDGAVGEDITANLRTISSIPHKLQGSGYPDVLEVRGEVYFPRSEFDALNARQEESGGKVFANPRNAAAGSLRQLDADITRSRNLAFFAYAWGEISEPWRESQYEAVQAFAEWGFTINPLLQIFDDLDGLLAHYAKIEALRAELDYDIDGVVYKVDDLALQKRLGFVSRAPRWAIAHKFPAEQATTILEYIDIQVGRTGALTPVAKLKPVTVGGVVVSNATLHNEDEIARKDVRKGDTVIVQRAGDVIPQIVGVVLDKRSVDSKPYEPLTECPVCGSHAVREQKDGDKEDVIRRCTGGMICPAQAIEQLKHFVSRNAMDIDGMGEKQIAAFYEEGEVKTAADIFRLEELDQEKGRGERLRNKEGWGATSARNLFAAIRDRRSVELHRFIFALGIRHVGETTAKLLARRYGTFEVLRQAMMTAKEVDSPSWKELLDIDGIGEVMAKSIVDFFTEEKNEVALTDLLSFVTPQEAEAVQTDTEISGKTVVFTGKLERLSRSEAKNQAESLGAKVSGSVSAKTDILVAGPGAGSKLKKAQELGITTLTEDEWIELIGN</sequence>
<dbReference type="FunFam" id="2.40.50.140:FF:000012">
    <property type="entry name" value="DNA ligase"/>
    <property type="match status" value="1"/>
</dbReference>
<dbReference type="SUPFAM" id="SSF56091">
    <property type="entry name" value="DNA ligase/mRNA capping enzyme, catalytic domain"/>
    <property type="match status" value="1"/>
</dbReference>
<keyword evidence="12 15" id="KW-0464">Manganese</keyword>
<dbReference type="GO" id="GO:0003677">
    <property type="term" value="F:DNA binding"/>
    <property type="evidence" value="ECO:0007669"/>
    <property type="project" value="InterPro"/>
</dbReference>
<dbReference type="InterPro" id="IPR010994">
    <property type="entry name" value="RuvA_2-like"/>
</dbReference>
<feature type="binding site" evidence="15">
    <location>
        <position position="333"/>
    </location>
    <ligand>
        <name>NAD(+)</name>
        <dbReference type="ChEBI" id="CHEBI:57540"/>
    </ligand>
</feature>
<dbReference type="Pfam" id="PF01653">
    <property type="entry name" value="DNA_ligase_aden"/>
    <property type="match status" value="1"/>
</dbReference>
<keyword evidence="6 15" id="KW-0479">Metal-binding</keyword>
<dbReference type="FunFam" id="1.10.150.20:FF:000007">
    <property type="entry name" value="DNA ligase"/>
    <property type="match status" value="1"/>
</dbReference>
<dbReference type="PANTHER" id="PTHR23389">
    <property type="entry name" value="CHROMOSOME TRANSMISSION FIDELITY FACTOR 18"/>
    <property type="match status" value="1"/>
</dbReference>
<dbReference type="EC" id="6.5.1.2" evidence="2 15"/>
<evidence type="ECO:0000256" key="13">
    <source>
        <dbReference type="ARBA" id="ARBA00034005"/>
    </source>
</evidence>
<dbReference type="CDD" id="cd00114">
    <property type="entry name" value="LIGANc"/>
    <property type="match status" value="1"/>
</dbReference>
<dbReference type="InterPro" id="IPR004149">
    <property type="entry name" value="Znf_DNAligase_C4"/>
</dbReference>
<dbReference type="NCBIfam" id="TIGR00575">
    <property type="entry name" value="dnlj"/>
    <property type="match status" value="1"/>
</dbReference>
<dbReference type="GO" id="GO:0003911">
    <property type="term" value="F:DNA ligase (NAD+) activity"/>
    <property type="evidence" value="ECO:0007669"/>
    <property type="project" value="UniProtKB-UniRule"/>
</dbReference>
<dbReference type="PROSITE" id="PS50172">
    <property type="entry name" value="BRCT"/>
    <property type="match status" value="1"/>
</dbReference>
<gene>
    <name evidence="15" type="primary">ligA</name>
    <name evidence="18" type="ORF">SAMN06265368_1911</name>
</gene>
<evidence type="ECO:0000256" key="9">
    <source>
        <dbReference type="ARBA" id="ARBA00022842"/>
    </source>
</evidence>
<keyword evidence="9 15" id="KW-0460">Magnesium</keyword>
<feature type="binding site" evidence="15">
    <location>
        <begin position="99"/>
        <end position="100"/>
    </location>
    <ligand>
        <name>NAD(+)</name>
        <dbReference type="ChEBI" id="CHEBI:57540"/>
    </ligand>
</feature>
<feature type="domain" description="BRCT" evidence="17">
    <location>
        <begin position="631"/>
        <end position="704"/>
    </location>
</feature>
<dbReference type="InterPro" id="IPR013839">
    <property type="entry name" value="DNAligase_adenylation"/>
</dbReference>
<dbReference type="InterPro" id="IPR033136">
    <property type="entry name" value="DNA_ligase_CS"/>
</dbReference>
<organism evidence="18 19">
    <name type="scientific">Cohaesibacter gelatinilyticus</name>
    <dbReference type="NCBI Taxonomy" id="372072"/>
    <lineage>
        <taxon>Bacteria</taxon>
        <taxon>Pseudomonadati</taxon>
        <taxon>Pseudomonadota</taxon>
        <taxon>Alphaproteobacteria</taxon>
        <taxon>Hyphomicrobiales</taxon>
        <taxon>Cohaesibacteraceae</taxon>
    </lineage>
</organism>
<feature type="binding site" evidence="15">
    <location>
        <position position="309"/>
    </location>
    <ligand>
        <name>NAD(+)</name>
        <dbReference type="ChEBI" id="CHEBI:57540"/>
    </ligand>
</feature>
<dbReference type="Gene3D" id="1.10.150.20">
    <property type="entry name" value="5' to 3' exonuclease, C-terminal subdomain"/>
    <property type="match status" value="2"/>
</dbReference>
<evidence type="ECO:0000256" key="12">
    <source>
        <dbReference type="ARBA" id="ARBA00023211"/>
    </source>
</evidence>
<dbReference type="OrthoDB" id="9759736at2"/>
<feature type="binding site" evidence="15">
    <location>
        <begin position="50"/>
        <end position="54"/>
    </location>
    <ligand>
        <name>NAD(+)</name>
        <dbReference type="ChEBI" id="CHEBI:57540"/>
    </ligand>
</feature>
<dbReference type="InterPro" id="IPR012340">
    <property type="entry name" value="NA-bd_OB-fold"/>
</dbReference>
<evidence type="ECO:0000256" key="6">
    <source>
        <dbReference type="ARBA" id="ARBA00022723"/>
    </source>
</evidence>
<dbReference type="SMART" id="SM00292">
    <property type="entry name" value="BRCT"/>
    <property type="match status" value="1"/>
</dbReference>
<accession>A0A285NJ95</accession>
<keyword evidence="8 15" id="KW-0862">Zinc</keyword>
<dbReference type="CDD" id="cd17748">
    <property type="entry name" value="BRCT_DNA_ligase_like"/>
    <property type="match status" value="1"/>
</dbReference>
<dbReference type="Gene3D" id="2.40.50.140">
    <property type="entry name" value="Nucleic acid-binding proteins"/>
    <property type="match status" value="1"/>
</dbReference>
<dbReference type="Gene3D" id="3.30.470.30">
    <property type="entry name" value="DNA ligase/mRNA capping enzyme"/>
    <property type="match status" value="1"/>
</dbReference>
<dbReference type="SUPFAM" id="SSF50249">
    <property type="entry name" value="Nucleic acid-binding proteins"/>
    <property type="match status" value="1"/>
</dbReference>
<dbReference type="EMBL" id="OBEL01000001">
    <property type="protein sequence ID" value="SNZ09037.1"/>
    <property type="molecule type" value="Genomic_DNA"/>
</dbReference>
<comment type="similarity">
    <text evidence="14 15">Belongs to the NAD-dependent DNA ligase family. LigA subfamily.</text>
</comment>
<dbReference type="InterPro" id="IPR041663">
    <property type="entry name" value="DisA/LigA_HHH"/>
</dbReference>
<dbReference type="PROSITE" id="PS01055">
    <property type="entry name" value="DNA_LIGASE_N1"/>
    <property type="match status" value="1"/>
</dbReference>
<feature type="binding site" evidence="15">
    <location>
        <position position="430"/>
    </location>
    <ligand>
        <name>Zn(2+)</name>
        <dbReference type="ChEBI" id="CHEBI:29105"/>
    </ligand>
</feature>
<dbReference type="InterPro" id="IPR036420">
    <property type="entry name" value="BRCT_dom_sf"/>
</dbReference>
<evidence type="ECO:0000256" key="15">
    <source>
        <dbReference type="HAMAP-Rule" id="MF_01588"/>
    </source>
</evidence>
<evidence type="ECO:0000259" key="17">
    <source>
        <dbReference type="PROSITE" id="PS50172"/>
    </source>
</evidence>
<keyword evidence="10 15" id="KW-0520">NAD</keyword>
<dbReference type="InterPro" id="IPR003583">
    <property type="entry name" value="Hlx-hairpin-Hlx_DNA-bd_motif"/>
</dbReference>
<evidence type="ECO:0000256" key="5">
    <source>
        <dbReference type="ARBA" id="ARBA00022705"/>
    </source>
</evidence>
<dbReference type="NCBIfam" id="NF005932">
    <property type="entry name" value="PRK07956.1"/>
    <property type="match status" value="1"/>
</dbReference>
<name>A0A285NJ95_9HYPH</name>
<dbReference type="AlphaFoldDB" id="A0A285NJ95"/>
<feature type="binding site" evidence="15">
    <location>
        <position position="456"/>
    </location>
    <ligand>
        <name>Zn(2+)</name>
        <dbReference type="ChEBI" id="CHEBI:29105"/>
    </ligand>
</feature>
<dbReference type="PANTHER" id="PTHR23389:SF9">
    <property type="entry name" value="DNA LIGASE"/>
    <property type="match status" value="1"/>
</dbReference>
<evidence type="ECO:0000256" key="1">
    <source>
        <dbReference type="ARBA" id="ARBA00004067"/>
    </source>
</evidence>
<dbReference type="InterPro" id="IPR001679">
    <property type="entry name" value="DNA_ligase"/>
</dbReference>
<evidence type="ECO:0000313" key="19">
    <source>
        <dbReference type="Proteomes" id="UP000219439"/>
    </source>
</evidence>
<evidence type="ECO:0000256" key="14">
    <source>
        <dbReference type="ARBA" id="ARBA00060881"/>
    </source>
</evidence>
<comment type="cofactor">
    <cofactor evidence="15">
        <name>Mg(2+)</name>
        <dbReference type="ChEBI" id="CHEBI:18420"/>
    </cofactor>
    <cofactor evidence="15">
        <name>Mn(2+)</name>
        <dbReference type="ChEBI" id="CHEBI:29035"/>
    </cofactor>
</comment>
<dbReference type="InterPro" id="IPR001357">
    <property type="entry name" value="BRCT_dom"/>
</dbReference>
<dbReference type="SMART" id="SM00278">
    <property type="entry name" value="HhH1"/>
    <property type="match status" value="4"/>
</dbReference>
<dbReference type="SMART" id="SM00532">
    <property type="entry name" value="LIGANc"/>
    <property type="match status" value="1"/>
</dbReference>
<dbReference type="RefSeq" id="WP_097153018.1">
    <property type="nucleotide sequence ID" value="NZ_OBEL01000001.1"/>
</dbReference>
<dbReference type="PIRSF" id="PIRSF001604">
    <property type="entry name" value="LigA"/>
    <property type="match status" value="1"/>
</dbReference>
<dbReference type="Pfam" id="PF12826">
    <property type="entry name" value="HHH_2"/>
    <property type="match status" value="1"/>
</dbReference>
<keyword evidence="7 15" id="KW-0227">DNA damage</keyword>
<comment type="catalytic activity">
    <reaction evidence="13 15 16">
        <text>NAD(+) + (deoxyribonucleotide)n-3'-hydroxyl + 5'-phospho-(deoxyribonucleotide)m = (deoxyribonucleotide)n+m + AMP + beta-nicotinamide D-nucleotide.</text>
        <dbReference type="EC" id="6.5.1.2"/>
    </reaction>
</comment>
<dbReference type="Pfam" id="PF00533">
    <property type="entry name" value="BRCT"/>
    <property type="match status" value="1"/>
</dbReference>
<dbReference type="SUPFAM" id="SSF47781">
    <property type="entry name" value="RuvA domain 2-like"/>
    <property type="match status" value="1"/>
</dbReference>
<feature type="binding site" evidence="15">
    <location>
        <position position="133"/>
    </location>
    <ligand>
        <name>NAD(+)</name>
        <dbReference type="ChEBI" id="CHEBI:57540"/>
    </ligand>
</feature>
<feature type="binding site" evidence="15">
    <location>
        <position position="156"/>
    </location>
    <ligand>
        <name>NAD(+)</name>
        <dbReference type="ChEBI" id="CHEBI:57540"/>
    </ligand>
</feature>
<dbReference type="HAMAP" id="MF_01588">
    <property type="entry name" value="DNA_ligase_A"/>
    <property type="match status" value="1"/>
</dbReference>
<evidence type="ECO:0000313" key="18">
    <source>
        <dbReference type="EMBL" id="SNZ09037.1"/>
    </source>
</evidence>
<evidence type="ECO:0000256" key="16">
    <source>
        <dbReference type="RuleBase" id="RU000618"/>
    </source>
</evidence>
<protein>
    <recommendedName>
        <fullName evidence="3 15">DNA ligase</fullName>
        <ecNumber evidence="2 15">6.5.1.2</ecNumber>
    </recommendedName>
    <alternativeName>
        <fullName evidence="15">Polydeoxyribonucleotide synthase [NAD(+)]</fullName>
    </alternativeName>
</protein>
<feature type="binding site" evidence="15">
    <location>
        <position position="450"/>
    </location>
    <ligand>
        <name>Zn(2+)</name>
        <dbReference type="ChEBI" id="CHEBI:29105"/>
    </ligand>
</feature>
<dbReference type="Proteomes" id="UP000219439">
    <property type="component" value="Unassembled WGS sequence"/>
</dbReference>
<evidence type="ECO:0000256" key="11">
    <source>
        <dbReference type="ARBA" id="ARBA00023204"/>
    </source>
</evidence>
<comment type="function">
    <text evidence="1 15">DNA ligase that catalyzes the formation of phosphodiester linkages between 5'-phosphoryl and 3'-hydroxyl groups in double-stranded DNA using NAD as a coenzyme and as the energy source for the reaction. It is essential for DNA replication and repair of damaged DNA.</text>
</comment>
<dbReference type="Gene3D" id="1.10.287.610">
    <property type="entry name" value="Helix hairpin bin"/>
    <property type="match status" value="1"/>
</dbReference>
<evidence type="ECO:0000256" key="8">
    <source>
        <dbReference type="ARBA" id="ARBA00022833"/>
    </source>
</evidence>
<keyword evidence="4 15" id="KW-0436">Ligase</keyword>
<evidence type="ECO:0000256" key="4">
    <source>
        <dbReference type="ARBA" id="ARBA00022598"/>
    </source>
</evidence>
<dbReference type="Pfam" id="PF03119">
    <property type="entry name" value="DNA_ligase_ZBD"/>
    <property type="match status" value="1"/>
</dbReference>
<keyword evidence="11 15" id="KW-0234">DNA repair</keyword>
<dbReference type="GO" id="GO:0005829">
    <property type="term" value="C:cytosol"/>
    <property type="evidence" value="ECO:0007669"/>
    <property type="project" value="TreeGrafter"/>
</dbReference>
<dbReference type="GO" id="GO:0046872">
    <property type="term" value="F:metal ion binding"/>
    <property type="evidence" value="ECO:0007669"/>
    <property type="project" value="UniProtKB-KW"/>
</dbReference>
<dbReference type="SUPFAM" id="SSF52113">
    <property type="entry name" value="BRCT domain"/>
    <property type="match status" value="1"/>
</dbReference>
<dbReference type="Pfam" id="PF03120">
    <property type="entry name" value="OB_DNA_ligase"/>
    <property type="match status" value="1"/>
</dbReference>
<proteinExistence type="inferred from homology"/>
<feature type="binding site" evidence="15">
    <location>
        <position position="427"/>
    </location>
    <ligand>
        <name>Zn(2+)</name>
        <dbReference type="ChEBI" id="CHEBI:29105"/>
    </ligand>
</feature>
<keyword evidence="19" id="KW-1185">Reference proteome</keyword>
<dbReference type="Gene3D" id="6.20.10.30">
    <property type="match status" value="1"/>
</dbReference>
<dbReference type="InterPro" id="IPR013840">
    <property type="entry name" value="DNAligase_N"/>
</dbReference>
<feature type="active site" description="N6-AMP-lysine intermediate" evidence="15">
    <location>
        <position position="135"/>
    </location>
</feature>
<dbReference type="Gene3D" id="3.40.50.10190">
    <property type="entry name" value="BRCT domain"/>
    <property type="match status" value="1"/>
</dbReference>
<dbReference type="GO" id="GO:0006260">
    <property type="term" value="P:DNA replication"/>
    <property type="evidence" value="ECO:0007669"/>
    <property type="project" value="UniProtKB-KW"/>
</dbReference>
<dbReference type="InterPro" id="IPR004150">
    <property type="entry name" value="NAD_DNA_ligase_OB"/>
</dbReference>
<dbReference type="InterPro" id="IPR018239">
    <property type="entry name" value="DNA_ligase_AS"/>
</dbReference>
<keyword evidence="5 15" id="KW-0235">DNA replication</keyword>
<evidence type="ECO:0000256" key="3">
    <source>
        <dbReference type="ARBA" id="ARBA00013308"/>
    </source>
</evidence>
<dbReference type="PROSITE" id="PS01056">
    <property type="entry name" value="DNA_LIGASE_N2"/>
    <property type="match status" value="1"/>
</dbReference>
<dbReference type="GO" id="GO:0006281">
    <property type="term" value="P:DNA repair"/>
    <property type="evidence" value="ECO:0007669"/>
    <property type="project" value="UniProtKB-KW"/>
</dbReference>
<evidence type="ECO:0000256" key="7">
    <source>
        <dbReference type="ARBA" id="ARBA00022763"/>
    </source>
</evidence>
<reference evidence="18 19" key="1">
    <citation type="submission" date="2017-09" db="EMBL/GenBank/DDBJ databases">
        <authorList>
            <person name="Ehlers B."/>
            <person name="Leendertz F.H."/>
        </authorList>
    </citation>
    <scope>NUCLEOTIDE SEQUENCE [LARGE SCALE GENOMIC DNA]</scope>
    <source>
        <strain evidence="18 19">DSM 18289</strain>
    </source>
</reference>
<evidence type="ECO:0000256" key="10">
    <source>
        <dbReference type="ARBA" id="ARBA00023027"/>
    </source>
</evidence>
<dbReference type="FunFam" id="3.30.470.30:FF:000001">
    <property type="entry name" value="DNA ligase"/>
    <property type="match status" value="1"/>
</dbReference>
<evidence type="ECO:0000256" key="2">
    <source>
        <dbReference type="ARBA" id="ARBA00012722"/>
    </source>
</evidence>
<feature type="binding site" evidence="15">
    <location>
        <position position="193"/>
    </location>
    <ligand>
        <name>NAD(+)</name>
        <dbReference type="ChEBI" id="CHEBI:57540"/>
    </ligand>
</feature>